<accession>A0A0U9H3L9</accession>
<evidence type="ECO:0000259" key="2">
    <source>
        <dbReference type="PROSITE" id="PS50943"/>
    </source>
</evidence>
<evidence type="ECO:0000313" key="3">
    <source>
        <dbReference type="EMBL" id="GAQ17202.1"/>
    </source>
</evidence>
<dbReference type="PANTHER" id="PTHR46558">
    <property type="entry name" value="TRACRIPTIONAL REGULATORY PROTEIN-RELATED-RELATED"/>
    <property type="match status" value="1"/>
</dbReference>
<dbReference type="SUPFAM" id="SSF47413">
    <property type="entry name" value="lambda repressor-like DNA-binding domains"/>
    <property type="match status" value="1"/>
</dbReference>
<organism evidence="3 4">
    <name type="scientific">Oceanobacillus picturae</name>
    <dbReference type="NCBI Taxonomy" id="171693"/>
    <lineage>
        <taxon>Bacteria</taxon>
        <taxon>Bacillati</taxon>
        <taxon>Bacillota</taxon>
        <taxon>Bacilli</taxon>
        <taxon>Bacillales</taxon>
        <taxon>Bacillaceae</taxon>
        <taxon>Oceanobacillus</taxon>
    </lineage>
</organism>
<dbReference type="RefSeq" id="WP_058949685.1">
    <property type="nucleotide sequence ID" value="NZ_BBXV01000013.1"/>
</dbReference>
<reference evidence="3 4" key="2">
    <citation type="journal article" date="2016" name="Genome Announc.">
        <title>Draft Genome Sequence of Oceanobacillus picturae Heshi-B3, Isolated from Fermented Rice Bran in a Traditional Japanese Seafood Dish.</title>
        <authorList>
            <person name="Akuzawa S."/>
            <person name="Nagaoka J."/>
            <person name="Kanekatsu M."/>
            <person name="Kanesaki Y."/>
            <person name="Suzuki T."/>
        </authorList>
    </citation>
    <scope>NUCLEOTIDE SEQUENCE [LARGE SCALE GENOMIC DNA]</scope>
    <source>
        <strain evidence="3 4">Heshi-B3</strain>
    </source>
</reference>
<dbReference type="SMART" id="SM00530">
    <property type="entry name" value="HTH_XRE"/>
    <property type="match status" value="1"/>
</dbReference>
<dbReference type="OrthoDB" id="9812495at2"/>
<keyword evidence="1" id="KW-0238">DNA-binding</keyword>
<sequence length="138" mass="16091">MKLEKLAVNIKHFRMQNGWTQQDLADKLAISRSVVTKWENRTAVPDISSLLKIASLFELSLDHLTGSFAYEQEMLKDFQRVYGQNKAGLDQDLYQNVDYLCSHPKMKESLNRIQALPEKKQESIQKILETMLDQYEQL</sequence>
<dbReference type="Pfam" id="PF01381">
    <property type="entry name" value="HTH_3"/>
    <property type="match status" value="1"/>
</dbReference>
<proteinExistence type="predicted"/>
<feature type="domain" description="HTH cro/C1-type" evidence="2">
    <location>
        <begin position="10"/>
        <end position="64"/>
    </location>
</feature>
<name>A0A0U9H3L9_9BACI</name>
<dbReference type="Proteomes" id="UP000052946">
    <property type="component" value="Unassembled WGS sequence"/>
</dbReference>
<evidence type="ECO:0000313" key="4">
    <source>
        <dbReference type="Proteomes" id="UP000052946"/>
    </source>
</evidence>
<dbReference type="EMBL" id="BBXV01000013">
    <property type="protein sequence ID" value="GAQ17202.1"/>
    <property type="molecule type" value="Genomic_DNA"/>
</dbReference>
<protein>
    <submittedName>
        <fullName evidence="3">Antitoxin HipB</fullName>
    </submittedName>
</protein>
<evidence type="ECO:0000256" key="1">
    <source>
        <dbReference type="ARBA" id="ARBA00023125"/>
    </source>
</evidence>
<comment type="caution">
    <text evidence="3">The sequence shown here is derived from an EMBL/GenBank/DDBJ whole genome shotgun (WGS) entry which is preliminary data.</text>
</comment>
<gene>
    <name evidence="3" type="ORF">OPHB3_1127</name>
</gene>
<dbReference type="PROSITE" id="PS50943">
    <property type="entry name" value="HTH_CROC1"/>
    <property type="match status" value="1"/>
</dbReference>
<dbReference type="AlphaFoldDB" id="A0A0U9H3L9"/>
<dbReference type="CDD" id="cd00093">
    <property type="entry name" value="HTH_XRE"/>
    <property type="match status" value="1"/>
</dbReference>
<dbReference type="PANTHER" id="PTHR46558:SF11">
    <property type="entry name" value="HTH-TYPE TRANSCRIPTIONAL REGULATOR XRE"/>
    <property type="match status" value="1"/>
</dbReference>
<dbReference type="GO" id="GO:0003677">
    <property type="term" value="F:DNA binding"/>
    <property type="evidence" value="ECO:0007669"/>
    <property type="project" value="UniProtKB-KW"/>
</dbReference>
<dbReference type="InterPro" id="IPR010982">
    <property type="entry name" value="Lambda_DNA-bd_dom_sf"/>
</dbReference>
<reference evidence="4" key="1">
    <citation type="submission" date="2015-07" db="EMBL/GenBank/DDBJ databases">
        <title>Draft Genome Sequence of Oceanobacillus picturae Heshi-B3 that Was Isolated from Fermented Rice Bran with Aging Salted Mackerel, Which Was Named Heshiko as Traditional Fermented Seafood in Japan.</title>
        <authorList>
            <person name="Akuzawa S."/>
            <person name="Nakagawa J."/>
            <person name="Kanekatsu T."/>
            <person name="Kanesaki Y."/>
            <person name="Suzuki T."/>
        </authorList>
    </citation>
    <scope>NUCLEOTIDE SEQUENCE [LARGE SCALE GENOMIC DNA]</scope>
    <source>
        <strain evidence="4">Heshi-B3</strain>
    </source>
</reference>
<dbReference type="InterPro" id="IPR001387">
    <property type="entry name" value="Cro/C1-type_HTH"/>
</dbReference>
<dbReference type="Gene3D" id="1.10.260.40">
    <property type="entry name" value="lambda repressor-like DNA-binding domains"/>
    <property type="match status" value="1"/>
</dbReference>